<sequence>MSSSSSPALKLRRGQESDVEAMVDIFLDAFSGNTVGRTLFPRDKTSARAFWRKALSEEIHDPNAHFLVITDTATTSGMNDQETSIIAFAKWVNPLPHDAPAMPIPSEDEWPAEGNPKLAMVFFQKLADMHHSIMQNRRHWYLELIATRTAYQGRGAGAMMMTWGVQRADADCVECYLDATPDGKPLYGKWGFEDVDTCRFFDDVYIHSFMVRMVRGGKDGGGGGGGG</sequence>
<dbReference type="STRING" id="2025994.A0A2T3A4B3"/>
<protein>
    <submittedName>
        <fullName evidence="2">Acyl-CoA N-acyltransferase</fullName>
    </submittedName>
</protein>
<accession>A0A2T3A4B3</accession>
<dbReference type="CDD" id="cd04301">
    <property type="entry name" value="NAT_SF"/>
    <property type="match status" value="1"/>
</dbReference>
<name>A0A2T3A4B3_9PEZI</name>
<evidence type="ECO:0000259" key="1">
    <source>
        <dbReference type="PROSITE" id="PS51186"/>
    </source>
</evidence>
<organism evidence="2 3">
    <name type="scientific">Coniella lustricola</name>
    <dbReference type="NCBI Taxonomy" id="2025994"/>
    <lineage>
        <taxon>Eukaryota</taxon>
        <taxon>Fungi</taxon>
        <taxon>Dikarya</taxon>
        <taxon>Ascomycota</taxon>
        <taxon>Pezizomycotina</taxon>
        <taxon>Sordariomycetes</taxon>
        <taxon>Sordariomycetidae</taxon>
        <taxon>Diaporthales</taxon>
        <taxon>Schizoparmaceae</taxon>
        <taxon>Coniella</taxon>
    </lineage>
</organism>
<dbReference type="GO" id="GO:0016747">
    <property type="term" value="F:acyltransferase activity, transferring groups other than amino-acyl groups"/>
    <property type="evidence" value="ECO:0007669"/>
    <property type="project" value="InterPro"/>
</dbReference>
<dbReference type="OrthoDB" id="196847at2759"/>
<dbReference type="InterPro" id="IPR000182">
    <property type="entry name" value="GNAT_dom"/>
</dbReference>
<dbReference type="SUPFAM" id="SSF55729">
    <property type="entry name" value="Acyl-CoA N-acyltransferases (Nat)"/>
    <property type="match status" value="1"/>
</dbReference>
<proteinExistence type="predicted"/>
<dbReference type="InterPro" id="IPR016181">
    <property type="entry name" value="Acyl_CoA_acyltransferase"/>
</dbReference>
<dbReference type="Proteomes" id="UP000241462">
    <property type="component" value="Unassembled WGS sequence"/>
</dbReference>
<dbReference type="EMBL" id="KZ678475">
    <property type="protein sequence ID" value="PSR82534.1"/>
    <property type="molecule type" value="Genomic_DNA"/>
</dbReference>
<dbReference type="Pfam" id="PF00583">
    <property type="entry name" value="Acetyltransf_1"/>
    <property type="match status" value="1"/>
</dbReference>
<evidence type="ECO:0000313" key="3">
    <source>
        <dbReference type="Proteomes" id="UP000241462"/>
    </source>
</evidence>
<keyword evidence="2" id="KW-0808">Transferase</keyword>
<dbReference type="PANTHER" id="PTHR42791">
    <property type="entry name" value="GNAT FAMILY ACETYLTRANSFERASE"/>
    <property type="match status" value="1"/>
</dbReference>
<dbReference type="Gene3D" id="3.40.630.30">
    <property type="match status" value="1"/>
</dbReference>
<gene>
    <name evidence="2" type="ORF">BD289DRAFT_454239</name>
</gene>
<keyword evidence="2" id="KW-0012">Acyltransferase</keyword>
<dbReference type="InParanoid" id="A0A2T3A4B3"/>
<dbReference type="AlphaFoldDB" id="A0A2T3A4B3"/>
<keyword evidence="3" id="KW-1185">Reference proteome</keyword>
<evidence type="ECO:0000313" key="2">
    <source>
        <dbReference type="EMBL" id="PSR82534.1"/>
    </source>
</evidence>
<feature type="domain" description="N-acetyltransferase" evidence="1">
    <location>
        <begin position="9"/>
        <end position="218"/>
    </location>
</feature>
<reference evidence="2 3" key="1">
    <citation type="journal article" date="2018" name="Mycol. Prog.">
        <title>Coniella lustricola, a new species from submerged detritus.</title>
        <authorList>
            <person name="Raudabaugh D.B."/>
            <person name="Iturriaga T."/>
            <person name="Carver A."/>
            <person name="Mondo S."/>
            <person name="Pangilinan J."/>
            <person name="Lipzen A."/>
            <person name="He G."/>
            <person name="Amirebrahimi M."/>
            <person name="Grigoriev I.V."/>
            <person name="Miller A.N."/>
        </authorList>
    </citation>
    <scope>NUCLEOTIDE SEQUENCE [LARGE SCALE GENOMIC DNA]</scope>
    <source>
        <strain evidence="2 3">B22-T-1</strain>
    </source>
</reference>
<dbReference type="PROSITE" id="PS51186">
    <property type="entry name" value="GNAT"/>
    <property type="match status" value="1"/>
</dbReference>
<dbReference type="InterPro" id="IPR052523">
    <property type="entry name" value="Trichothecene_AcTrans"/>
</dbReference>
<dbReference type="PANTHER" id="PTHR42791:SF1">
    <property type="entry name" value="N-ACETYLTRANSFERASE DOMAIN-CONTAINING PROTEIN"/>
    <property type="match status" value="1"/>
</dbReference>